<comment type="catalytic activity">
    <reaction evidence="7">
        <text>N-acetyl-D-glucosamine 6-phosphate + H2O = D-glucosamine 6-phosphate + acetate</text>
        <dbReference type="Rhea" id="RHEA:22936"/>
        <dbReference type="ChEBI" id="CHEBI:15377"/>
        <dbReference type="ChEBI" id="CHEBI:30089"/>
        <dbReference type="ChEBI" id="CHEBI:57513"/>
        <dbReference type="ChEBI" id="CHEBI:58725"/>
        <dbReference type="EC" id="3.5.1.25"/>
    </reaction>
</comment>
<comment type="caution">
    <text evidence="14">The sequence shown here is derived from an EMBL/GenBank/DDBJ whole genome shotgun (WGS) entry which is preliminary data.</text>
</comment>
<proteinExistence type="inferred from homology"/>
<evidence type="ECO:0000259" key="13">
    <source>
        <dbReference type="Pfam" id="PF01979"/>
    </source>
</evidence>
<dbReference type="Pfam" id="PF01979">
    <property type="entry name" value="Amidohydro_1"/>
    <property type="match status" value="1"/>
</dbReference>
<comment type="similarity">
    <text evidence="1 9">Belongs to the metallo-dependent hydrolases superfamily. NagA family.</text>
</comment>
<dbReference type="FunFam" id="3.20.20.140:FF:000004">
    <property type="entry name" value="N-acetylglucosamine-6-phosphate deacetylase"/>
    <property type="match status" value="1"/>
</dbReference>
<feature type="binding site" evidence="11">
    <location>
        <position position="138"/>
    </location>
    <ligand>
        <name>substrate</name>
    </ligand>
</feature>
<dbReference type="EC" id="3.5.1.25" evidence="2"/>
<dbReference type="InterPro" id="IPR003764">
    <property type="entry name" value="GlcNAc_6-P_deAcase"/>
</dbReference>
<feature type="binding site" evidence="12">
    <location>
        <position position="214"/>
    </location>
    <ligand>
        <name>Zn(2+)</name>
        <dbReference type="ChEBI" id="CHEBI:29105"/>
    </ligand>
</feature>
<comment type="pathway">
    <text evidence="8">Amino-sugar metabolism; N-acetylneuraminate degradation; D-fructose 6-phosphate from N-acetylneuraminate: step 4/5.</text>
</comment>
<dbReference type="OrthoDB" id="9776488at2"/>
<dbReference type="PANTHER" id="PTHR11113">
    <property type="entry name" value="N-ACETYLGLUCOSAMINE-6-PHOSPHATE DEACETYLASE"/>
    <property type="match status" value="1"/>
</dbReference>
<evidence type="ECO:0000256" key="5">
    <source>
        <dbReference type="ARBA" id="ARBA00022801"/>
    </source>
</evidence>
<keyword evidence="4 12" id="KW-0479">Metal-binding</keyword>
<protein>
    <recommendedName>
        <fullName evidence="3">N-acetylglucosamine-6-phosphate deacetylase</fullName>
        <ecNumber evidence="2">3.5.1.25</ecNumber>
    </recommendedName>
</protein>
<feature type="binding site" evidence="11">
    <location>
        <begin position="305"/>
        <end position="307"/>
    </location>
    <ligand>
        <name>substrate</name>
    </ligand>
</feature>
<evidence type="ECO:0000256" key="10">
    <source>
        <dbReference type="PIRSR" id="PIRSR038994-1"/>
    </source>
</evidence>
<feature type="binding site" evidence="12">
    <location>
        <position position="193"/>
    </location>
    <ligand>
        <name>Zn(2+)</name>
        <dbReference type="ChEBI" id="CHEBI:29105"/>
    </ligand>
</feature>
<feature type="binding site" evidence="12">
    <location>
        <position position="127"/>
    </location>
    <ligand>
        <name>Zn(2+)</name>
        <dbReference type="ChEBI" id="CHEBI:29105"/>
    </ligand>
</feature>
<comment type="cofactor">
    <cofactor evidence="12">
        <name>a divalent metal cation</name>
        <dbReference type="ChEBI" id="CHEBI:60240"/>
    </cofactor>
    <text evidence="12">Binds 1 divalent metal cation per subunit.</text>
</comment>
<dbReference type="SUPFAM" id="SSF51338">
    <property type="entry name" value="Composite domain of metallo-dependent hydrolases"/>
    <property type="match status" value="1"/>
</dbReference>
<gene>
    <name evidence="14" type="primary">nagA</name>
    <name evidence="14" type="ORF">C7P63_06865</name>
</gene>
<evidence type="ECO:0000313" key="15">
    <source>
        <dbReference type="Proteomes" id="UP000277864"/>
    </source>
</evidence>
<keyword evidence="15" id="KW-1185">Reference proteome</keyword>
<dbReference type="InterPro" id="IPR006680">
    <property type="entry name" value="Amidohydro-rel"/>
</dbReference>
<dbReference type="AlphaFoldDB" id="A0A3R9YCX5"/>
<evidence type="ECO:0000256" key="12">
    <source>
        <dbReference type="PIRSR" id="PIRSR038994-3"/>
    </source>
</evidence>
<dbReference type="EMBL" id="PXZH01000002">
    <property type="protein sequence ID" value="RST89483.1"/>
    <property type="molecule type" value="Genomic_DNA"/>
</dbReference>
<evidence type="ECO:0000256" key="8">
    <source>
        <dbReference type="ARBA" id="ARBA00060590"/>
    </source>
</evidence>
<feature type="binding site" evidence="11">
    <location>
        <position position="225"/>
    </location>
    <ligand>
        <name>substrate</name>
    </ligand>
</feature>
<evidence type="ECO:0000256" key="11">
    <source>
        <dbReference type="PIRSR" id="PIRSR038994-2"/>
    </source>
</evidence>
<feature type="binding site" evidence="11">
    <location>
        <begin position="217"/>
        <end position="218"/>
    </location>
    <ligand>
        <name>substrate</name>
    </ligand>
</feature>
<evidence type="ECO:0000256" key="1">
    <source>
        <dbReference type="ARBA" id="ARBA00010716"/>
    </source>
</evidence>
<feature type="active site" description="Proton donor/acceptor" evidence="10">
    <location>
        <position position="272"/>
    </location>
</feature>
<accession>A0A3R9YCX5</accession>
<feature type="binding site" evidence="11">
    <location>
        <position position="249"/>
    </location>
    <ligand>
        <name>substrate</name>
    </ligand>
</feature>
<dbReference type="InterPro" id="IPR032466">
    <property type="entry name" value="Metal_Hydrolase"/>
</dbReference>
<dbReference type="InterPro" id="IPR011059">
    <property type="entry name" value="Metal-dep_hydrolase_composite"/>
</dbReference>
<sequence length="383" mass="41663">MTTYIYADKFFLKNGTEGPGYLAIEEGRFGSYMKAVPEGAEVKDFSGKWIAPGLVDTHIHGFQNHDVMDNDPEGLKVMSEGLLSCGVTSYLATTLTSSRELLTQVAQTIGDHYKEMPGAKIQGIYFEGPFFTEKYKGAQNPGYFSDPSLEVFNEWQEASGGLIKKIALAPERQGVSEFVREVTKQGVVVALGHSDATYEQAKEAVEAGASVFVHAFNGMRGLHHREPGMVGAAMNLRDVYAELIADGHHVHPKAIDVLMKTRGHDHVALITDCMMAGGMPDGAYMLGEFPVTVAEGTARLESGSLAGSILKLKEGIKHVVDWGLATPEQAILMATWVPAVSCNIEDKCGAISYGRDADFIVLNKEMELEATYLDGQLRYDATK</sequence>
<dbReference type="NCBIfam" id="TIGR00221">
    <property type="entry name" value="nagA"/>
    <property type="match status" value="1"/>
</dbReference>
<dbReference type="Gene3D" id="3.20.20.140">
    <property type="entry name" value="Metal-dependent hydrolases"/>
    <property type="match status" value="1"/>
</dbReference>
<dbReference type="PIRSF" id="PIRSF038994">
    <property type="entry name" value="NagA"/>
    <property type="match status" value="1"/>
</dbReference>
<evidence type="ECO:0000256" key="7">
    <source>
        <dbReference type="ARBA" id="ARBA00047647"/>
    </source>
</evidence>
<dbReference type="SUPFAM" id="SSF51556">
    <property type="entry name" value="Metallo-dependent hydrolases"/>
    <property type="match status" value="1"/>
</dbReference>
<name>A0A3R9YCX5_9ENTE</name>
<evidence type="ECO:0000313" key="14">
    <source>
        <dbReference type="EMBL" id="RST89483.1"/>
    </source>
</evidence>
<evidence type="ECO:0000256" key="6">
    <source>
        <dbReference type="ARBA" id="ARBA00023277"/>
    </source>
</evidence>
<evidence type="ECO:0000256" key="2">
    <source>
        <dbReference type="ARBA" id="ARBA00011899"/>
    </source>
</evidence>
<dbReference type="GO" id="GO:0008448">
    <property type="term" value="F:N-acetylglucosamine-6-phosphate deacetylase activity"/>
    <property type="evidence" value="ECO:0007669"/>
    <property type="project" value="UniProtKB-EC"/>
</dbReference>
<dbReference type="CDD" id="cd00854">
    <property type="entry name" value="NagA"/>
    <property type="match status" value="1"/>
</dbReference>
<evidence type="ECO:0000256" key="4">
    <source>
        <dbReference type="ARBA" id="ARBA00022723"/>
    </source>
</evidence>
<reference evidence="14 15" key="1">
    <citation type="submission" date="2018-03" db="EMBL/GenBank/DDBJ databases">
        <authorList>
            <person name="Gulvik C.A."/>
        </authorList>
    </citation>
    <scope>NUCLEOTIDE SEQUENCE [LARGE SCALE GENOMIC DNA]</scope>
    <source>
        <strain evidence="14 15">JCM 31581</strain>
    </source>
</reference>
<keyword evidence="6 9" id="KW-0119">Carbohydrate metabolism</keyword>
<dbReference type="PANTHER" id="PTHR11113:SF14">
    <property type="entry name" value="N-ACETYLGLUCOSAMINE-6-PHOSPHATE DEACETYLASE"/>
    <property type="match status" value="1"/>
</dbReference>
<feature type="domain" description="Amidohydrolase-related" evidence="13">
    <location>
        <begin position="50"/>
        <end position="376"/>
    </location>
</feature>
<dbReference type="GO" id="GO:0046872">
    <property type="term" value="F:metal ion binding"/>
    <property type="evidence" value="ECO:0007669"/>
    <property type="project" value="UniProtKB-KW"/>
</dbReference>
<evidence type="ECO:0000256" key="9">
    <source>
        <dbReference type="PIRNR" id="PIRNR038994"/>
    </source>
</evidence>
<evidence type="ECO:0000256" key="3">
    <source>
        <dbReference type="ARBA" id="ARBA00018029"/>
    </source>
</evidence>
<organism evidence="14 15">
    <name type="scientific">Vagococcus humatus</name>
    <dbReference type="NCBI Taxonomy" id="1889241"/>
    <lineage>
        <taxon>Bacteria</taxon>
        <taxon>Bacillati</taxon>
        <taxon>Bacillota</taxon>
        <taxon>Bacilli</taxon>
        <taxon>Lactobacillales</taxon>
        <taxon>Enterococcaceae</taxon>
        <taxon>Vagococcus</taxon>
    </lineage>
</organism>
<keyword evidence="5 9" id="KW-0378">Hydrolase</keyword>
<dbReference type="GO" id="GO:0006046">
    <property type="term" value="P:N-acetylglucosamine catabolic process"/>
    <property type="evidence" value="ECO:0007669"/>
    <property type="project" value="TreeGrafter"/>
</dbReference>
<dbReference type="Proteomes" id="UP000277864">
    <property type="component" value="Unassembled WGS sequence"/>
</dbReference>
<dbReference type="RefSeq" id="WP_125943417.1">
    <property type="nucleotide sequence ID" value="NZ_PXZH01000002.1"/>
</dbReference>
<dbReference type="Gene3D" id="2.30.40.10">
    <property type="entry name" value="Urease, subunit C, domain 1"/>
    <property type="match status" value="1"/>
</dbReference>